<evidence type="ECO:0000259" key="7">
    <source>
        <dbReference type="Pfam" id="PF01425"/>
    </source>
</evidence>
<dbReference type="InterPro" id="IPR004412">
    <property type="entry name" value="GatA"/>
</dbReference>
<gene>
    <name evidence="8" type="ORF">MSAN_00738700</name>
</gene>
<feature type="domain" description="Amidase" evidence="7">
    <location>
        <begin position="48"/>
        <end position="472"/>
    </location>
</feature>
<accession>A0A8H6Z8A0</accession>
<feature type="compositionally biased region" description="Low complexity" evidence="6">
    <location>
        <begin position="590"/>
        <end position="609"/>
    </location>
</feature>
<keyword evidence="4 5" id="KW-0648">Protein biosynthesis</keyword>
<feature type="compositionally biased region" description="Low complexity" evidence="6">
    <location>
        <begin position="765"/>
        <end position="778"/>
    </location>
</feature>
<evidence type="ECO:0000256" key="4">
    <source>
        <dbReference type="ARBA" id="ARBA00022917"/>
    </source>
</evidence>
<dbReference type="OrthoDB" id="421993at2759"/>
<reference evidence="8" key="1">
    <citation type="submission" date="2020-05" db="EMBL/GenBank/DDBJ databases">
        <title>Mycena genomes resolve the evolution of fungal bioluminescence.</title>
        <authorList>
            <person name="Tsai I.J."/>
        </authorList>
    </citation>
    <scope>NUCLEOTIDE SEQUENCE</scope>
    <source>
        <strain evidence="8">160909Yilan</strain>
    </source>
</reference>
<comment type="catalytic activity">
    <reaction evidence="5">
        <text>L-glutamyl-tRNA(Gln) + L-glutamine + ATP + H2O = L-glutaminyl-tRNA(Gln) + L-glutamate + ADP + phosphate + H(+)</text>
        <dbReference type="Rhea" id="RHEA:17521"/>
        <dbReference type="Rhea" id="RHEA-COMP:9681"/>
        <dbReference type="Rhea" id="RHEA-COMP:9684"/>
        <dbReference type="ChEBI" id="CHEBI:15377"/>
        <dbReference type="ChEBI" id="CHEBI:15378"/>
        <dbReference type="ChEBI" id="CHEBI:29985"/>
        <dbReference type="ChEBI" id="CHEBI:30616"/>
        <dbReference type="ChEBI" id="CHEBI:43474"/>
        <dbReference type="ChEBI" id="CHEBI:58359"/>
        <dbReference type="ChEBI" id="CHEBI:78520"/>
        <dbReference type="ChEBI" id="CHEBI:78521"/>
        <dbReference type="ChEBI" id="CHEBI:456216"/>
        <dbReference type="EC" id="6.3.5.7"/>
    </reaction>
</comment>
<keyword evidence="2 5" id="KW-0547">Nucleotide-binding</keyword>
<dbReference type="GO" id="GO:0030956">
    <property type="term" value="C:glutamyl-tRNA(Gln) amidotransferase complex"/>
    <property type="evidence" value="ECO:0007669"/>
    <property type="project" value="UniProtKB-UniRule"/>
</dbReference>
<dbReference type="GO" id="GO:0016740">
    <property type="term" value="F:transferase activity"/>
    <property type="evidence" value="ECO:0007669"/>
    <property type="project" value="UniProtKB-KW"/>
</dbReference>
<evidence type="ECO:0000256" key="1">
    <source>
        <dbReference type="ARBA" id="ARBA00022598"/>
    </source>
</evidence>
<dbReference type="Gene3D" id="3.90.1300.10">
    <property type="entry name" value="Amidase signature (AS) domain"/>
    <property type="match status" value="1"/>
</dbReference>
<feature type="region of interest" description="Disordered" evidence="6">
    <location>
        <begin position="232"/>
        <end position="252"/>
    </location>
</feature>
<protein>
    <recommendedName>
        <fullName evidence="5">Glutamyl-tRNA(Gln) amidotransferase subunit A, mitochondrial</fullName>
        <shortName evidence="5">Glu-AdT subunit A</shortName>
        <ecNumber evidence="5">6.3.5.7</ecNumber>
    </recommendedName>
</protein>
<dbReference type="GO" id="GO:0005739">
    <property type="term" value="C:mitochondrion"/>
    <property type="evidence" value="ECO:0007669"/>
    <property type="project" value="UniProtKB-SubCell"/>
</dbReference>
<evidence type="ECO:0000256" key="5">
    <source>
        <dbReference type="HAMAP-Rule" id="MF_03150"/>
    </source>
</evidence>
<feature type="active site" description="Acyl-ester intermediate" evidence="5">
    <location>
        <position position="173"/>
    </location>
</feature>
<keyword evidence="1 5" id="KW-0436">Ligase</keyword>
<evidence type="ECO:0000256" key="2">
    <source>
        <dbReference type="ARBA" id="ARBA00022741"/>
    </source>
</evidence>
<dbReference type="InterPro" id="IPR000120">
    <property type="entry name" value="Amidase"/>
</dbReference>
<feature type="compositionally biased region" description="Polar residues" evidence="6">
    <location>
        <begin position="243"/>
        <end position="252"/>
    </location>
</feature>
<dbReference type="PANTHER" id="PTHR11895">
    <property type="entry name" value="TRANSAMIDASE"/>
    <property type="match status" value="1"/>
</dbReference>
<sequence>MRVNVTRVRANITRPWTRQISAWRQAIRDKDSSVNAFVSISSPGQPSAEHAPLHNFAIAVKDMICTSDMPTTSSSAMLKDFVSPLDATVVTLLRQAGADLVGKLNCDEFGMGSLNVHSVHGPVVNPFQTASAIPSVPWKEREKRSAGGSSGGSAASVAAGMCYAALSTDTGGSTRLPASYCGVVGLKPSYGLISRWGVISFADSLDCVGVMAADVCATKRVFDILNAYDAKDPTSASPDARQRASQEATKAWPTSSLKDLRIGIPHEYFPSELSDEVLTPVREAIQGLKSRGAIIVPVSLPSTPYALSAYYVISSAEASSNMARYDGVQYGLHIPAPPGADLANAATMYARTRSIGFGSEVQKRILLGTYALTADAFDNYFLQAQRIRRLVREDFNRVFRVPDVLSSSLTASRPDNEGVDVLLHPSAIRTAPPLDSVDTDGLQTYVQDVLTVPASLAGLPALSVPLKNNGEEWPSRNTFGHGVTYASFSPIMSRRVSNLELAMMLGNLNPNSTTRQCTQCSREVPKTQTLLTCDKCREKKKRQKERRKERDLAIEEGRGMGANQGFSSTPLQAVIAKQEQETAARRAATRKAGGSKSNSEATASSTTSSLGMGMGLVLQAILDEHERAAKPAPKKKTTKKAARAEESVDLLTSLLLFEMAASKAGSSSMAGSKSQAGSTSKAGSSSATKGTKRKLQDIESYEPGRVYDAETSRKRMRGDMPMPPLEPIPQVNRSSSELGNITAHHVGFQVGGSNSTKQNDKKSVSEPAVSESVASAPKTPSFYNPIIQSSSAHEDLFRHEGAESPGGSFKLV</sequence>
<dbReference type="HAMAP" id="MF_00120">
    <property type="entry name" value="GatA"/>
    <property type="match status" value="1"/>
</dbReference>
<evidence type="ECO:0000313" key="8">
    <source>
        <dbReference type="EMBL" id="KAF7371045.1"/>
    </source>
</evidence>
<feature type="region of interest" description="Disordered" evidence="6">
    <location>
        <begin position="538"/>
        <end position="610"/>
    </location>
</feature>
<comment type="subunit">
    <text evidence="5">Subunit of the heterotrimeric GatCAB amidotransferase (AdT) complex, composed of A, B and C subunits.</text>
</comment>
<keyword evidence="9" id="KW-1185">Reference proteome</keyword>
<dbReference type="InterPro" id="IPR023631">
    <property type="entry name" value="Amidase_dom"/>
</dbReference>
<name>A0A8H6Z8A0_9AGAR</name>
<dbReference type="Pfam" id="PF01425">
    <property type="entry name" value="Amidase"/>
    <property type="match status" value="1"/>
</dbReference>
<dbReference type="PANTHER" id="PTHR11895:SF7">
    <property type="entry name" value="GLUTAMYL-TRNA(GLN) AMIDOTRANSFERASE SUBUNIT A, MITOCHONDRIAL"/>
    <property type="match status" value="1"/>
</dbReference>
<comment type="function">
    <text evidence="5">Allows the formation of correctly charged Gln-tRNA(Gln) through the transamidation of misacylated Glu-tRNA(Gln) in the mitochondria. The reaction takes place in the presence of glutamine and ATP through an activated gamma-phospho-Glu-tRNA(Gln).</text>
</comment>
<feature type="region of interest" description="Disordered" evidence="6">
    <location>
        <begin position="664"/>
        <end position="733"/>
    </location>
</feature>
<dbReference type="EC" id="6.3.5.7" evidence="5"/>
<feature type="compositionally biased region" description="Low complexity" evidence="6">
    <location>
        <begin position="664"/>
        <end position="689"/>
    </location>
</feature>
<comment type="subcellular location">
    <subcellularLocation>
        <location evidence="5">Mitochondrion</location>
    </subcellularLocation>
</comment>
<feature type="compositionally biased region" description="Basic and acidic residues" evidence="6">
    <location>
        <begin position="546"/>
        <end position="558"/>
    </location>
</feature>
<comment type="caution">
    <text evidence="8">The sequence shown here is derived from an EMBL/GenBank/DDBJ whole genome shotgun (WGS) entry which is preliminary data.</text>
</comment>
<evidence type="ECO:0000256" key="3">
    <source>
        <dbReference type="ARBA" id="ARBA00022840"/>
    </source>
</evidence>
<dbReference type="AlphaFoldDB" id="A0A8H6Z8A0"/>
<dbReference type="GO" id="GO:0070681">
    <property type="term" value="P:glutaminyl-tRNAGln biosynthesis via transamidation"/>
    <property type="evidence" value="ECO:0007669"/>
    <property type="project" value="UniProtKB-UniRule"/>
</dbReference>
<comment type="similarity">
    <text evidence="5">Belongs to the amidase family. GatA subfamily.</text>
</comment>
<dbReference type="Proteomes" id="UP000623467">
    <property type="component" value="Unassembled WGS sequence"/>
</dbReference>
<feature type="active site" description="Charge relay system" evidence="5">
    <location>
        <position position="61"/>
    </location>
</feature>
<keyword evidence="5" id="KW-0496">Mitochondrion</keyword>
<evidence type="ECO:0000256" key="6">
    <source>
        <dbReference type="SAM" id="MobiDB-lite"/>
    </source>
</evidence>
<dbReference type="GO" id="GO:0005524">
    <property type="term" value="F:ATP binding"/>
    <property type="evidence" value="ECO:0007669"/>
    <property type="project" value="UniProtKB-KW"/>
</dbReference>
<dbReference type="GO" id="GO:0050567">
    <property type="term" value="F:glutaminyl-tRNA synthase (glutamine-hydrolyzing) activity"/>
    <property type="evidence" value="ECO:0007669"/>
    <property type="project" value="UniProtKB-UniRule"/>
</dbReference>
<feature type="active site" description="Charge relay system" evidence="5">
    <location>
        <position position="149"/>
    </location>
</feature>
<dbReference type="InterPro" id="IPR036928">
    <property type="entry name" value="AS_sf"/>
</dbReference>
<keyword evidence="3 5" id="KW-0067">ATP-binding</keyword>
<dbReference type="EMBL" id="JACAZH010000004">
    <property type="protein sequence ID" value="KAF7371045.1"/>
    <property type="molecule type" value="Genomic_DNA"/>
</dbReference>
<keyword evidence="8" id="KW-0808">Transferase</keyword>
<evidence type="ECO:0000313" key="9">
    <source>
        <dbReference type="Proteomes" id="UP000623467"/>
    </source>
</evidence>
<dbReference type="GO" id="GO:0032543">
    <property type="term" value="P:mitochondrial translation"/>
    <property type="evidence" value="ECO:0007669"/>
    <property type="project" value="UniProtKB-UniRule"/>
</dbReference>
<feature type="region of interest" description="Disordered" evidence="6">
    <location>
        <begin position="747"/>
        <end position="787"/>
    </location>
</feature>
<organism evidence="8 9">
    <name type="scientific">Mycena sanguinolenta</name>
    <dbReference type="NCBI Taxonomy" id="230812"/>
    <lineage>
        <taxon>Eukaryota</taxon>
        <taxon>Fungi</taxon>
        <taxon>Dikarya</taxon>
        <taxon>Basidiomycota</taxon>
        <taxon>Agaricomycotina</taxon>
        <taxon>Agaricomycetes</taxon>
        <taxon>Agaricomycetidae</taxon>
        <taxon>Agaricales</taxon>
        <taxon>Marasmiineae</taxon>
        <taxon>Mycenaceae</taxon>
        <taxon>Mycena</taxon>
    </lineage>
</organism>
<dbReference type="SUPFAM" id="SSF75304">
    <property type="entry name" value="Amidase signature (AS) enzymes"/>
    <property type="match status" value="1"/>
</dbReference>
<proteinExistence type="inferred from homology"/>